<keyword evidence="3" id="KW-1185">Reference proteome</keyword>
<sequence length="666" mass="74340">MTAVMSDAGIRVITASARPLGGTGSPVPDVPTESFRPLDETGLNSLPPALSVFLAVFTPLVLGLVIWYVSGAVLASTGHHKATSFCCADGARHLVQSINNSINPCANFTGYVCYNASRNRNTLPDVHRRLLENVLGGVGSTRWTSPAARTLAAFHSTCMAMPWSKEVILRNLTSIVIGRGYVQEAMTASEILRFFLKMSLQYRLPTTIYTEQRLILNALNNATTHIAITQRVHTTTELYSRCSDCISLVLKQFNHKIGCNVSENDLLHFGNELGTQKTGNATNKTGDFGELADLFESVSLVEWKNALAAAYVDLREIDRVDVEGKPLLRNIMRSLSNSSKQPTSIAFIVVYSVLASFSQFERELSLDASGSQVVFCNQSVHELSHTWEQLRSDMSSNIGKSWEIHAIFDVVTKAISQMVMNSSVFAAGDHLAAKAFLRSLKLLLPHEYAAADNHPPNLTEAYLEDHFRMLEYEHRLMHKKTKMHVFGAPESRVHHLTLSAGNQLLVPTSFYRDLVHLSDSSVMHNLPWLGTNIANFVWDLLIAEMSWTTATMKNLMAVRQCFRRLHSRPSTVTSRSVGVVLALRSMINSVDQKNLYVPRTLDSRWRLSHGQFFFMRMVEKSWCDRDHSALRSVEWTEMNSALDLTPEFGEAFHCQTSPAELRNCLA</sequence>
<feature type="transmembrane region" description="Helical" evidence="1">
    <location>
        <begin position="52"/>
        <end position="75"/>
    </location>
</feature>
<keyword evidence="1" id="KW-1133">Transmembrane helix</keyword>
<accession>A0AAQ4D6Z9</accession>
<organism evidence="2 3">
    <name type="scientific">Amblyomma americanum</name>
    <name type="common">Lone star tick</name>
    <dbReference type="NCBI Taxonomy" id="6943"/>
    <lineage>
        <taxon>Eukaryota</taxon>
        <taxon>Metazoa</taxon>
        <taxon>Ecdysozoa</taxon>
        <taxon>Arthropoda</taxon>
        <taxon>Chelicerata</taxon>
        <taxon>Arachnida</taxon>
        <taxon>Acari</taxon>
        <taxon>Parasitiformes</taxon>
        <taxon>Ixodida</taxon>
        <taxon>Ixodoidea</taxon>
        <taxon>Ixodidae</taxon>
        <taxon>Amblyomminae</taxon>
        <taxon>Amblyomma</taxon>
    </lineage>
</organism>
<keyword evidence="1" id="KW-0812">Transmembrane</keyword>
<dbReference type="EMBL" id="JARKHS020034326">
    <property type="protein sequence ID" value="KAK8758239.1"/>
    <property type="molecule type" value="Genomic_DNA"/>
</dbReference>
<comment type="caution">
    <text evidence="2">The sequence shown here is derived from an EMBL/GenBank/DDBJ whole genome shotgun (WGS) entry which is preliminary data.</text>
</comment>
<dbReference type="Proteomes" id="UP001321473">
    <property type="component" value="Unassembled WGS sequence"/>
</dbReference>
<dbReference type="AlphaFoldDB" id="A0AAQ4D6Z9"/>
<evidence type="ECO:0000313" key="3">
    <source>
        <dbReference type="Proteomes" id="UP001321473"/>
    </source>
</evidence>
<name>A0AAQ4D6Z9_AMBAM</name>
<evidence type="ECO:0000256" key="1">
    <source>
        <dbReference type="SAM" id="Phobius"/>
    </source>
</evidence>
<dbReference type="SUPFAM" id="SSF55486">
    <property type="entry name" value="Metalloproteases ('zincins'), catalytic domain"/>
    <property type="match status" value="1"/>
</dbReference>
<keyword evidence="1" id="KW-0472">Membrane</keyword>
<gene>
    <name evidence="2" type="ORF">V5799_004128</name>
</gene>
<evidence type="ECO:0000313" key="2">
    <source>
        <dbReference type="EMBL" id="KAK8758239.1"/>
    </source>
</evidence>
<reference evidence="2 3" key="1">
    <citation type="journal article" date="2023" name="Arcadia Sci">
        <title>De novo assembly of a long-read Amblyomma americanum tick genome.</title>
        <authorList>
            <person name="Chou S."/>
            <person name="Poskanzer K.E."/>
            <person name="Rollins M."/>
            <person name="Thuy-Boun P.S."/>
        </authorList>
    </citation>
    <scope>NUCLEOTIDE SEQUENCE [LARGE SCALE GENOMIC DNA]</scope>
    <source>
        <strain evidence="2">F_SG_1</strain>
        <tissue evidence="2">Salivary glands</tissue>
    </source>
</reference>
<proteinExistence type="predicted"/>
<protein>
    <submittedName>
        <fullName evidence="2">Uncharacterized protein</fullName>
    </submittedName>
</protein>